<comment type="catalytic activity">
    <reaction evidence="11">
        <text>L-threonine + hydrogencarbonate + ATP = L-threonylcarbamoyladenylate + diphosphate + H2O</text>
        <dbReference type="Rhea" id="RHEA:36407"/>
        <dbReference type="ChEBI" id="CHEBI:15377"/>
        <dbReference type="ChEBI" id="CHEBI:17544"/>
        <dbReference type="ChEBI" id="CHEBI:30616"/>
        <dbReference type="ChEBI" id="CHEBI:33019"/>
        <dbReference type="ChEBI" id="CHEBI:57926"/>
        <dbReference type="ChEBI" id="CHEBI:73682"/>
        <dbReference type="EC" id="2.7.7.87"/>
    </reaction>
</comment>
<gene>
    <name evidence="13" type="ORF">KA717_30435</name>
</gene>
<reference evidence="13" key="1">
    <citation type="submission" date="2021-04" db="EMBL/GenBank/DDBJ databases">
        <title>Genome sequence of Woronichinia naegeliana from Washington state freshwater lake bloom.</title>
        <authorList>
            <person name="Dreher T.W."/>
        </authorList>
    </citation>
    <scope>NUCLEOTIDE SEQUENCE</scope>
    <source>
        <strain evidence="13">WA131</strain>
    </source>
</reference>
<organism evidence="13">
    <name type="scientific">Woronichinia naegeliana WA131</name>
    <dbReference type="NCBI Taxonomy" id="2824559"/>
    <lineage>
        <taxon>Bacteria</taxon>
        <taxon>Bacillati</taxon>
        <taxon>Cyanobacteriota</taxon>
        <taxon>Cyanophyceae</taxon>
        <taxon>Synechococcales</taxon>
        <taxon>Coelosphaeriaceae</taxon>
        <taxon>Woronichinia</taxon>
    </lineage>
</organism>
<dbReference type="EC" id="2.7.7.87" evidence="3"/>
<keyword evidence="8" id="KW-0547">Nucleotide-binding</keyword>
<protein>
    <recommendedName>
        <fullName evidence="10">L-threonylcarbamoyladenylate synthase</fullName>
        <ecNumber evidence="3">2.7.7.87</ecNumber>
    </recommendedName>
    <alternativeName>
        <fullName evidence="10">L-threonylcarbamoyladenylate synthase</fullName>
    </alternativeName>
</protein>
<evidence type="ECO:0000256" key="9">
    <source>
        <dbReference type="ARBA" id="ARBA00022840"/>
    </source>
</evidence>
<evidence type="ECO:0000256" key="7">
    <source>
        <dbReference type="ARBA" id="ARBA00022695"/>
    </source>
</evidence>
<accession>A0A977PV31</accession>
<dbReference type="InterPro" id="IPR017945">
    <property type="entry name" value="DHBP_synth_RibB-like_a/b_dom"/>
</dbReference>
<keyword evidence="9" id="KW-0067">ATP-binding</keyword>
<dbReference type="Gene3D" id="3.90.870.10">
    <property type="entry name" value="DHBP synthase"/>
    <property type="match status" value="1"/>
</dbReference>
<comment type="subcellular location">
    <subcellularLocation>
        <location evidence="1">Cytoplasm</location>
    </subcellularLocation>
</comment>
<dbReference type="GO" id="GO:0005737">
    <property type="term" value="C:cytoplasm"/>
    <property type="evidence" value="ECO:0007669"/>
    <property type="project" value="UniProtKB-SubCell"/>
</dbReference>
<evidence type="ECO:0000256" key="6">
    <source>
        <dbReference type="ARBA" id="ARBA00022694"/>
    </source>
</evidence>
<dbReference type="EMBL" id="CP073041">
    <property type="protein sequence ID" value="UXE59967.1"/>
    <property type="molecule type" value="Genomic_DNA"/>
</dbReference>
<dbReference type="GO" id="GO:0006450">
    <property type="term" value="P:regulation of translational fidelity"/>
    <property type="evidence" value="ECO:0007669"/>
    <property type="project" value="TreeGrafter"/>
</dbReference>
<dbReference type="Proteomes" id="UP001065613">
    <property type="component" value="Chromosome"/>
</dbReference>
<keyword evidence="5" id="KW-0808">Transferase</keyword>
<evidence type="ECO:0000256" key="11">
    <source>
        <dbReference type="ARBA" id="ARBA00048366"/>
    </source>
</evidence>
<comment type="similarity">
    <text evidence="2">Belongs to the SUA5 family.</text>
</comment>
<dbReference type="KEGG" id="wna:KA717_30435"/>
<evidence type="ECO:0000256" key="10">
    <source>
        <dbReference type="ARBA" id="ARBA00029774"/>
    </source>
</evidence>
<proteinExistence type="inferred from homology"/>
<dbReference type="GO" id="GO:0000049">
    <property type="term" value="F:tRNA binding"/>
    <property type="evidence" value="ECO:0007669"/>
    <property type="project" value="TreeGrafter"/>
</dbReference>
<dbReference type="SUPFAM" id="SSF55821">
    <property type="entry name" value="YrdC/RibB"/>
    <property type="match status" value="1"/>
</dbReference>
<feature type="domain" description="YrdC-like" evidence="12">
    <location>
        <begin position="15"/>
        <end position="191"/>
    </location>
</feature>
<dbReference type="GO" id="GO:0061710">
    <property type="term" value="F:L-threonylcarbamoyladenylate synthase"/>
    <property type="evidence" value="ECO:0007669"/>
    <property type="project" value="UniProtKB-EC"/>
</dbReference>
<dbReference type="AlphaFoldDB" id="A0A977PV31"/>
<dbReference type="GO" id="GO:0005524">
    <property type="term" value="F:ATP binding"/>
    <property type="evidence" value="ECO:0007669"/>
    <property type="project" value="UniProtKB-KW"/>
</dbReference>
<dbReference type="Pfam" id="PF01300">
    <property type="entry name" value="Sua5_yciO_yrdC"/>
    <property type="match status" value="1"/>
</dbReference>
<dbReference type="GO" id="GO:0003725">
    <property type="term" value="F:double-stranded RNA binding"/>
    <property type="evidence" value="ECO:0007669"/>
    <property type="project" value="InterPro"/>
</dbReference>
<evidence type="ECO:0000256" key="5">
    <source>
        <dbReference type="ARBA" id="ARBA00022679"/>
    </source>
</evidence>
<evidence type="ECO:0000256" key="4">
    <source>
        <dbReference type="ARBA" id="ARBA00022490"/>
    </source>
</evidence>
<dbReference type="InterPro" id="IPR006070">
    <property type="entry name" value="Sua5-like_dom"/>
</dbReference>
<evidence type="ECO:0000256" key="8">
    <source>
        <dbReference type="ARBA" id="ARBA00022741"/>
    </source>
</evidence>
<dbReference type="GO" id="GO:0008033">
    <property type="term" value="P:tRNA processing"/>
    <property type="evidence" value="ECO:0007669"/>
    <property type="project" value="UniProtKB-KW"/>
</dbReference>
<dbReference type="PANTHER" id="PTHR17490">
    <property type="entry name" value="SUA5"/>
    <property type="match status" value="1"/>
</dbReference>
<sequence length="195" mass="21151">MPLVSQSELITAAIAGAVVSFPTDTVPALAVKPEESAKIYQLKQRSLDKPLILMVASPDEVWPYIEGTEVEIQIWKRVMAQHWPGELTLVLPASSQLPLAMNPLNDSTLGVRMPNQALALEILSQTGPLATTSANRSGEPALQFLTAIADSFPEVLTLNCANLENIQPIGNGQPSTVAQWINPNWKILRPGRIIL</sequence>
<evidence type="ECO:0000256" key="2">
    <source>
        <dbReference type="ARBA" id="ARBA00007663"/>
    </source>
</evidence>
<keyword evidence="4" id="KW-0963">Cytoplasm</keyword>
<name>A0A977PV31_9CYAN</name>
<evidence type="ECO:0000313" key="13">
    <source>
        <dbReference type="EMBL" id="UXE59967.1"/>
    </source>
</evidence>
<dbReference type="InterPro" id="IPR050156">
    <property type="entry name" value="TC-AMP_synthase_SUA5"/>
</dbReference>
<evidence type="ECO:0000259" key="12">
    <source>
        <dbReference type="Pfam" id="PF01300"/>
    </source>
</evidence>
<keyword evidence="6" id="KW-0819">tRNA processing</keyword>
<evidence type="ECO:0000256" key="1">
    <source>
        <dbReference type="ARBA" id="ARBA00004496"/>
    </source>
</evidence>
<dbReference type="PANTHER" id="PTHR17490:SF16">
    <property type="entry name" value="THREONYLCARBAMOYL-AMP SYNTHASE"/>
    <property type="match status" value="1"/>
</dbReference>
<evidence type="ECO:0000256" key="3">
    <source>
        <dbReference type="ARBA" id="ARBA00012584"/>
    </source>
</evidence>
<keyword evidence="7" id="KW-0548">Nucleotidyltransferase</keyword>